<keyword evidence="3" id="KW-1185">Reference proteome</keyword>
<dbReference type="InterPro" id="IPR023494">
    <property type="entry name" value="Cyt_c_bgen_Ccs1/CcsB/ResB"/>
</dbReference>
<dbReference type="PANTHER" id="PTHR31566">
    <property type="entry name" value="CYTOCHROME C BIOGENESIS PROTEIN CCS1, CHLOROPLASTIC"/>
    <property type="match status" value="1"/>
</dbReference>
<evidence type="ECO:0000256" key="1">
    <source>
        <dbReference type="SAM" id="Phobius"/>
    </source>
</evidence>
<proteinExistence type="predicted"/>
<keyword evidence="1" id="KW-0812">Transmembrane</keyword>
<protein>
    <submittedName>
        <fullName evidence="2">ResB-like family cytochrome C biogenesis protein</fullName>
    </submittedName>
</protein>
<feature type="transmembrane region" description="Helical" evidence="1">
    <location>
        <begin position="69"/>
        <end position="90"/>
    </location>
</feature>
<feature type="transmembrane region" description="Helical" evidence="1">
    <location>
        <begin position="37"/>
        <end position="57"/>
    </location>
</feature>
<comment type="caution">
    <text evidence="2">The sequence shown here is derived from an EMBL/GenBank/DDBJ whole genome shotgun (WGS) entry which is preliminary data.</text>
</comment>
<dbReference type="RefSeq" id="WP_214171712.1">
    <property type="nucleotide sequence ID" value="NZ_JAHCVJ010000004.1"/>
</dbReference>
<organism evidence="2 3">
    <name type="scientific">Geoanaerobacter pelophilus</name>
    <dbReference type="NCBI Taxonomy" id="60036"/>
    <lineage>
        <taxon>Bacteria</taxon>
        <taxon>Pseudomonadati</taxon>
        <taxon>Thermodesulfobacteriota</taxon>
        <taxon>Desulfuromonadia</taxon>
        <taxon>Geobacterales</taxon>
        <taxon>Geobacteraceae</taxon>
        <taxon>Geoanaerobacter</taxon>
    </lineage>
</organism>
<accession>A0AAW4L1Y8</accession>
<dbReference type="AlphaFoldDB" id="A0AAW4L1Y8"/>
<dbReference type="PANTHER" id="PTHR31566:SF0">
    <property type="entry name" value="CYTOCHROME C BIOGENESIS PROTEIN CCS1, CHLOROPLASTIC"/>
    <property type="match status" value="1"/>
</dbReference>
<dbReference type="Proteomes" id="UP000811899">
    <property type="component" value="Unassembled WGS sequence"/>
</dbReference>
<feature type="transmembrane region" description="Helical" evidence="1">
    <location>
        <begin position="276"/>
        <end position="293"/>
    </location>
</feature>
<evidence type="ECO:0000313" key="2">
    <source>
        <dbReference type="EMBL" id="MBT0664938.1"/>
    </source>
</evidence>
<evidence type="ECO:0000313" key="3">
    <source>
        <dbReference type="Proteomes" id="UP000811899"/>
    </source>
</evidence>
<name>A0AAW4L1Y8_9BACT</name>
<dbReference type="EMBL" id="JAHCVJ010000004">
    <property type="protein sequence ID" value="MBT0664938.1"/>
    <property type="molecule type" value="Genomic_DNA"/>
</dbReference>
<sequence length="299" mass="33591">MVERFWKLLTSTRFALALFGILSVMSILGTLPGLEAIYRQPFFRVMVGLLGFSTLACTLQKRKSLRWPVLVIHSGVVITLIGGMLSWLGYVATVNAYEGDTVETFFRWDIEKDVPLGFKLTIDRITTDFYPVPVKVGVMRGEEKKELFTLKTGEFFKLDQYSIRADRLEPVSEKLSLTVFRNGEKIGTTDTEGMAALPAEFPYRFKLVAFQDPVLRRMWVDLSLAEKGQAVVKGTSEINAPLQWQGLSIFNTRISYDPAGRKFAGIQVVKDPGRPLVFAGMIITSLGGLFAFARRKVWG</sequence>
<keyword evidence="1" id="KW-0472">Membrane</keyword>
<reference evidence="2 3" key="1">
    <citation type="submission" date="2021-05" db="EMBL/GenBank/DDBJ databases">
        <title>The draft genome of Geobacter pelophilus DSM 12255.</title>
        <authorList>
            <person name="Xu Z."/>
            <person name="Masuda Y."/>
            <person name="Itoh H."/>
            <person name="Senoo K."/>
        </authorList>
    </citation>
    <scope>NUCLEOTIDE SEQUENCE [LARGE SCALE GENOMIC DNA]</scope>
    <source>
        <strain evidence="2 3">DSM 12255</strain>
    </source>
</reference>
<feature type="transmembrane region" description="Helical" evidence="1">
    <location>
        <begin position="12"/>
        <end position="31"/>
    </location>
</feature>
<keyword evidence="1" id="KW-1133">Transmembrane helix</keyword>
<gene>
    <name evidence="2" type="ORF">KI809_11565</name>
</gene>